<accession>A0ABT0DVL5</accession>
<evidence type="ECO:0000256" key="2">
    <source>
        <dbReference type="SAM" id="SignalP"/>
    </source>
</evidence>
<dbReference type="EMBL" id="JALKHS010000006">
    <property type="protein sequence ID" value="MCK0531157.1"/>
    <property type="molecule type" value="Genomic_DNA"/>
</dbReference>
<keyword evidence="1" id="KW-0802">TPR repeat</keyword>
<evidence type="ECO:0000313" key="3">
    <source>
        <dbReference type="EMBL" id="MCK0531157.1"/>
    </source>
</evidence>
<evidence type="ECO:0000256" key="1">
    <source>
        <dbReference type="PROSITE-ProRule" id="PRU00339"/>
    </source>
</evidence>
<dbReference type="Gene3D" id="1.25.40.10">
    <property type="entry name" value="Tetratricopeptide repeat domain"/>
    <property type="match status" value="1"/>
</dbReference>
<dbReference type="Proteomes" id="UP001203512">
    <property type="component" value="Unassembled WGS sequence"/>
</dbReference>
<comment type="caution">
    <text evidence="3">The sequence shown here is derived from an EMBL/GenBank/DDBJ whole genome shotgun (WGS) entry which is preliminary data.</text>
</comment>
<feature type="chain" id="PRO_5045207987" description="Tetratricopeptide repeat protein" evidence="2">
    <location>
        <begin position="20"/>
        <end position="276"/>
    </location>
</feature>
<sequence>MSLLLLLLAAAANAPVAEASGATVGAPVDYGRLIDNAIDGNRVIQADTMLAQWRADPAPGDKAGIAIAEARLALAKGQDAEAEARFAALAQAGMTDCRIDEGLGIARLRLGRPQQATELLRRAADHCDRSWRTWNALGVAYDAGKSWTLSAAAYERAFQLTGRPVQVLNNYGLSLMAQGEAEKAAVIFDQARRMAPDDARIISNGDAAQIMAGRDIERRAEDDADSWAKRLGDAGQVALRMGDAVKARAYLSRAMTEAESYQPKAAAALAAMGARP</sequence>
<dbReference type="SUPFAM" id="SSF48452">
    <property type="entry name" value="TPR-like"/>
    <property type="match status" value="1"/>
</dbReference>
<feature type="repeat" description="TPR" evidence="1">
    <location>
        <begin position="165"/>
        <end position="198"/>
    </location>
</feature>
<dbReference type="SMART" id="SM00028">
    <property type="entry name" value="TPR"/>
    <property type="match status" value="3"/>
</dbReference>
<evidence type="ECO:0008006" key="5">
    <source>
        <dbReference type="Google" id="ProtNLM"/>
    </source>
</evidence>
<feature type="signal peptide" evidence="2">
    <location>
        <begin position="1"/>
        <end position="19"/>
    </location>
</feature>
<dbReference type="InterPro" id="IPR011990">
    <property type="entry name" value="TPR-like_helical_dom_sf"/>
</dbReference>
<dbReference type="InterPro" id="IPR019734">
    <property type="entry name" value="TPR_rpt"/>
</dbReference>
<dbReference type="RefSeq" id="WP_247230865.1">
    <property type="nucleotide sequence ID" value="NZ_JALKHS010000006.1"/>
</dbReference>
<proteinExistence type="predicted"/>
<keyword evidence="2" id="KW-0732">Signal</keyword>
<evidence type="ECO:0000313" key="4">
    <source>
        <dbReference type="Proteomes" id="UP001203512"/>
    </source>
</evidence>
<keyword evidence="4" id="KW-1185">Reference proteome</keyword>
<organism evidence="3 4">
    <name type="scientific">Sphingobium agri</name>
    <dbReference type="NCBI Taxonomy" id="2933566"/>
    <lineage>
        <taxon>Bacteria</taxon>
        <taxon>Pseudomonadati</taxon>
        <taxon>Pseudomonadota</taxon>
        <taxon>Alphaproteobacteria</taxon>
        <taxon>Sphingomonadales</taxon>
        <taxon>Sphingomonadaceae</taxon>
        <taxon>Sphingobium</taxon>
    </lineage>
</organism>
<protein>
    <recommendedName>
        <fullName evidence="5">Tetratricopeptide repeat protein</fullName>
    </recommendedName>
</protein>
<gene>
    <name evidence="3" type="ORF">MU848_06125</name>
</gene>
<dbReference type="PROSITE" id="PS50005">
    <property type="entry name" value="TPR"/>
    <property type="match status" value="1"/>
</dbReference>
<reference evidence="3 4" key="1">
    <citation type="submission" date="2022-04" db="EMBL/GenBank/DDBJ databases">
        <authorList>
            <person name="Huq M.A."/>
        </authorList>
    </citation>
    <scope>NUCLEOTIDE SEQUENCE [LARGE SCALE GENOMIC DNA]</scope>
    <source>
        <strain evidence="3 4">MAH-33</strain>
    </source>
</reference>
<name>A0ABT0DVL5_9SPHN</name>